<dbReference type="InterPro" id="IPR025572">
    <property type="entry name" value="YgaB"/>
</dbReference>
<dbReference type="RefSeq" id="WP_003353808.1">
    <property type="nucleotide sequence ID" value="NZ_JH414749.1"/>
</dbReference>
<dbReference type="Pfam" id="PF14182">
    <property type="entry name" value="YgaB"/>
    <property type="match status" value="1"/>
</dbReference>
<dbReference type="EMBL" id="ACWF01000077">
    <property type="protein sequence ID" value="EHL78361.1"/>
    <property type="molecule type" value="Genomic_DNA"/>
</dbReference>
<name>G9QKF9_9BACI</name>
<dbReference type="Proteomes" id="UP000011747">
    <property type="component" value="Unassembled WGS sequence"/>
</dbReference>
<dbReference type="AlphaFoldDB" id="G9QKF9"/>
<dbReference type="PATRIC" id="fig|665952.3.peg.1498"/>
<evidence type="ECO:0000313" key="2">
    <source>
        <dbReference type="EMBL" id="EHL78361.1"/>
    </source>
</evidence>
<comment type="caution">
    <text evidence="2">The sequence shown here is derived from an EMBL/GenBank/DDBJ whole genome shotgun (WGS) entry which is preliminary data.</text>
</comment>
<keyword evidence="3" id="KW-1185">Reference proteome</keyword>
<gene>
    <name evidence="2" type="ORF">HMPREF1015_03222</name>
</gene>
<reference evidence="2 3" key="1">
    <citation type="submission" date="2011-09" db="EMBL/GenBank/DDBJ databases">
        <title>The Genome Sequence of Bacillus smithii 7_3_47FAA.</title>
        <authorList>
            <consortium name="The Broad Institute Genome Sequencing Platform"/>
            <person name="Earl A."/>
            <person name="Ward D."/>
            <person name="Feldgarden M."/>
            <person name="Gevers D."/>
            <person name="Daigneault M."/>
            <person name="Strauss J."/>
            <person name="Allen-Vercoe E."/>
            <person name="Young S.K."/>
            <person name="Zeng Q."/>
            <person name="Gargeya S."/>
            <person name="Fitzgerald M."/>
            <person name="Haas B."/>
            <person name="Abouelleil A."/>
            <person name="Alvarado L."/>
            <person name="Arachchi H.M."/>
            <person name="Berlin A."/>
            <person name="Brown A."/>
            <person name="Chapman S.B."/>
            <person name="Chen Z."/>
            <person name="Dunbar C."/>
            <person name="Freedman E."/>
            <person name="Gearin G."/>
            <person name="Goldberg J."/>
            <person name="Griggs A."/>
            <person name="Gujja S."/>
            <person name="Heiman D."/>
            <person name="Howarth C."/>
            <person name="Larson L."/>
            <person name="Lui A."/>
            <person name="MacDonald P.J.P."/>
            <person name="Montmayeur A."/>
            <person name="Murphy C."/>
            <person name="Neiman D."/>
            <person name="Pearson M."/>
            <person name="Priest M."/>
            <person name="Roberts A."/>
            <person name="Saif S."/>
            <person name="Shea T."/>
            <person name="Shenoy N."/>
            <person name="Sisk P."/>
            <person name="Stolte C."/>
            <person name="Sykes S."/>
            <person name="Wortman J."/>
            <person name="Nusbaum C."/>
            <person name="Birren B."/>
        </authorList>
    </citation>
    <scope>NUCLEOTIDE SEQUENCE [LARGE SCALE GENOMIC DNA]</scope>
    <source>
        <strain evidence="2 3">7_3_47FAA</strain>
    </source>
</reference>
<dbReference type="HOGENOM" id="CLU_175312_1_0_9"/>
<proteinExistence type="predicted"/>
<keyword evidence="1" id="KW-0175">Coiled coil</keyword>
<organism evidence="2 3">
    <name type="scientific">Bacillus smithii 7_3_47FAA</name>
    <dbReference type="NCBI Taxonomy" id="665952"/>
    <lineage>
        <taxon>Bacteria</taxon>
        <taxon>Bacillati</taxon>
        <taxon>Bacillota</taxon>
        <taxon>Bacilli</taxon>
        <taxon>Bacillales</taxon>
        <taxon>Bacillaceae</taxon>
        <taxon>Bacillus</taxon>
    </lineage>
</organism>
<evidence type="ECO:0000256" key="1">
    <source>
        <dbReference type="SAM" id="Coils"/>
    </source>
</evidence>
<evidence type="ECO:0008006" key="4">
    <source>
        <dbReference type="Google" id="ProtNLM"/>
    </source>
</evidence>
<sequence>MMLDRFNVLVKEQMKTMEKLLLLQQEIERCQQMEKELKELQDIAGMENLESEMDEMRKKLKEIQKVFEAQTDEVIRTYQEQTGVKL</sequence>
<protein>
    <recommendedName>
        <fullName evidence="4">YgaB-like protein</fullName>
    </recommendedName>
</protein>
<feature type="coiled-coil region" evidence="1">
    <location>
        <begin position="20"/>
        <end position="73"/>
    </location>
</feature>
<evidence type="ECO:0000313" key="3">
    <source>
        <dbReference type="Proteomes" id="UP000011747"/>
    </source>
</evidence>
<accession>G9QKF9</accession>